<protein>
    <submittedName>
        <fullName evidence="2">Uncharacterized protein</fullName>
    </submittedName>
</protein>
<gene>
    <name evidence="2" type="ORF">AMECASPLE_033155</name>
</gene>
<dbReference type="Proteomes" id="UP001469553">
    <property type="component" value="Unassembled WGS sequence"/>
</dbReference>
<dbReference type="EMBL" id="JAHRIP010004440">
    <property type="protein sequence ID" value="MEQ2281705.1"/>
    <property type="molecule type" value="Genomic_DNA"/>
</dbReference>
<feature type="region of interest" description="Disordered" evidence="1">
    <location>
        <begin position="255"/>
        <end position="342"/>
    </location>
</feature>
<reference evidence="2 3" key="1">
    <citation type="submission" date="2021-06" db="EMBL/GenBank/DDBJ databases">
        <authorList>
            <person name="Palmer J.M."/>
        </authorList>
    </citation>
    <scope>NUCLEOTIDE SEQUENCE [LARGE SCALE GENOMIC DNA]</scope>
    <source>
        <strain evidence="2 3">AS_MEX2019</strain>
        <tissue evidence="2">Muscle</tissue>
    </source>
</reference>
<sequence length="342" mass="37233">MSVETASFPLSSNMPPTNPQPRIPILIHLRTPCQLQAKTSIILQPRIPNSTTIGRVWSNRMTIPIQSDTLNSSEIQYSNQSLSKKPTQSEDLKGTRSSENCTDVHHFIQGQGTALPLLEPHPLLNQTQTLNYNRRQKTKKTGDLQGQRIDRCSLKRKRGMQGESFTQGSSSCGLEPVVAPSSKPWPVFTISNSALEQAGHQPRKVESPLVLQKSKMLQARTIIQQCSHAKVKVRRAVDGADAEWVEISQTFPVVLDETPPPAPPGGAQGVPRPAERHSPSSVSWAVPWASSRWDVPGTPPEEGVQEASGIDARATSTGSSRCGGEVALLRAPPGWPSSSPYL</sequence>
<feature type="compositionally biased region" description="Low complexity" evidence="1">
    <location>
        <begin position="279"/>
        <end position="291"/>
    </location>
</feature>
<organism evidence="2 3">
    <name type="scientific">Ameca splendens</name>
    <dbReference type="NCBI Taxonomy" id="208324"/>
    <lineage>
        <taxon>Eukaryota</taxon>
        <taxon>Metazoa</taxon>
        <taxon>Chordata</taxon>
        <taxon>Craniata</taxon>
        <taxon>Vertebrata</taxon>
        <taxon>Euteleostomi</taxon>
        <taxon>Actinopterygii</taxon>
        <taxon>Neopterygii</taxon>
        <taxon>Teleostei</taxon>
        <taxon>Neoteleostei</taxon>
        <taxon>Acanthomorphata</taxon>
        <taxon>Ovalentaria</taxon>
        <taxon>Atherinomorphae</taxon>
        <taxon>Cyprinodontiformes</taxon>
        <taxon>Goodeidae</taxon>
        <taxon>Ameca</taxon>
    </lineage>
</organism>
<evidence type="ECO:0000313" key="3">
    <source>
        <dbReference type="Proteomes" id="UP001469553"/>
    </source>
</evidence>
<feature type="region of interest" description="Disordered" evidence="1">
    <location>
        <begin position="76"/>
        <end position="98"/>
    </location>
</feature>
<feature type="compositionally biased region" description="Polar residues" evidence="1">
    <location>
        <begin position="76"/>
        <end position="86"/>
    </location>
</feature>
<comment type="caution">
    <text evidence="2">The sequence shown here is derived from an EMBL/GenBank/DDBJ whole genome shotgun (WGS) entry which is preliminary data.</text>
</comment>
<keyword evidence="3" id="KW-1185">Reference proteome</keyword>
<evidence type="ECO:0000256" key="1">
    <source>
        <dbReference type="SAM" id="MobiDB-lite"/>
    </source>
</evidence>
<evidence type="ECO:0000313" key="2">
    <source>
        <dbReference type="EMBL" id="MEQ2281705.1"/>
    </source>
</evidence>
<proteinExistence type="predicted"/>
<accession>A0ABV0XJZ5</accession>
<feature type="compositionally biased region" description="Basic and acidic residues" evidence="1">
    <location>
        <begin position="87"/>
        <end position="98"/>
    </location>
</feature>
<name>A0ABV0XJZ5_9TELE</name>